<accession>A0A7C4L043</accession>
<evidence type="ECO:0000256" key="1">
    <source>
        <dbReference type="ARBA" id="ARBA00001946"/>
    </source>
</evidence>
<dbReference type="PANTHER" id="PTHR43222">
    <property type="entry name" value="NUDIX HYDROLASE 23"/>
    <property type="match status" value="1"/>
</dbReference>
<dbReference type="PANTHER" id="PTHR43222:SF2">
    <property type="entry name" value="NUDIX HYDROLASE 23, CHLOROPLASTIC"/>
    <property type="match status" value="1"/>
</dbReference>
<dbReference type="SUPFAM" id="SSF55811">
    <property type="entry name" value="Nudix"/>
    <property type="match status" value="1"/>
</dbReference>
<protein>
    <submittedName>
        <fullName evidence="5">NUDIX domain-containing protein</fullName>
    </submittedName>
</protein>
<organism evidence="5">
    <name type="scientific">Bellilinea caldifistulae</name>
    <dbReference type="NCBI Taxonomy" id="360411"/>
    <lineage>
        <taxon>Bacteria</taxon>
        <taxon>Bacillati</taxon>
        <taxon>Chloroflexota</taxon>
        <taxon>Anaerolineae</taxon>
        <taxon>Anaerolineales</taxon>
        <taxon>Anaerolineaceae</taxon>
        <taxon>Bellilinea</taxon>
    </lineage>
</organism>
<reference evidence="5" key="1">
    <citation type="journal article" date="2020" name="mSystems">
        <title>Genome- and Community-Level Interaction Insights into Carbon Utilization and Element Cycling Functions of Hydrothermarchaeota in Hydrothermal Sediment.</title>
        <authorList>
            <person name="Zhou Z."/>
            <person name="Liu Y."/>
            <person name="Xu W."/>
            <person name="Pan J."/>
            <person name="Luo Z.H."/>
            <person name="Li M."/>
        </authorList>
    </citation>
    <scope>NUCLEOTIDE SEQUENCE [LARGE SCALE GENOMIC DNA]</scope>
    <source>
        <strain evidence="5">SpSt-556</strain>
    </source>
</reference>
<dbReference type="PRINTS" id="PR00502">
    <property type="entry name" value="NUDIXFAMILY"/>
</dbReference>
<dbReference type="Pfam" id="PF00293">
    <property type="entry name" value="NUDIX"/>
    <property type="match status" value="1"/>
</dbReference>
<keyword evidence="3" id="KW-0460">Magnesium</keyword>
<dbReference type="InterPro" id="IPR015797">
    <property type="entry name" value="NUDIX_hydrolase-like_dom_sf"/>
</dbReference>
<dbReference type="Pfam" id="PF14803">
    <property type="entry name" value="Zn_ribbon_Nudix"/>
    <property type="match status" value="1"/>
</dbReference>
<keyword evidence="2" id="KW-0378">Hydrolase</keyword>
<name>A0A7C4L043_9CHLR</name>
<proteinExistence type="predicted"/>
<dbReference type="CDD" id="cd02883">
    <property type="entry name" value="NUDIX_Hydrolase"/>
    <property type="match status" value="1"/>
</dbReference>
<sequence>MAAFHPAQTKDFMSPTIYRYCPQCAAELETRIVFGKLRPVCPQCGFIYFADPKVAAGVLVEQDDQILLVRRINEPLQGLWSIPAGFVDAHEDPQQAALRECLEETGLEVKITGLVDVINGREHERGADIIIVYRAVVIGGTLAAGDDADQAAFFPRSNLPPLAFRATRRVLGVE</sequence>
<dbReference type="InterPro" id="IPR020476">
    <property type="entry name" value="Nudix_hydrolase"/>
</dbReference>
<dbReference type="GO" id="GO:0016787">
    <property type="term" value="F:hydrolase activity"/>
    <property type="evidence" value="ECO:0007669"/>
    <property type="project" value="UniProtKB-KW"/>
</dbReference>
<gene>
    <name evidence="5" type="ORF">ENT17_10140</name>
</gene>
<dbReference type="EMBL" id="DSXR01000099">
    <property type="protein sequence ID" value="HGS87966.1"/>
    <property type="molecule type" value="Genomic_DNA"/>
</dbReference>
<dbReference type="Gene3D" id="2.20.70.10">
    <property type="match status" value="1"/>
</dbReference>
<comment type="caution">
    <text evidence="5">The sequence shown here is derived from an EMBL/GenBank/DDBJ whole genome shotgun (WGS) entry which is preliminary data.</text>
</comment>
<evidence type="ECO:0000313" key="5">
    <source>
        <dbReference type="EMBL" id="HGS87966.1"/>
    </source>
</evidence>
<feature type="domain" description="Nudix hydrolase" evidence="4">
    <location>
        <begin position="51"/>
        <end position="174"/>
    </location>
</feature>
<dbReference type="InterPro" id="IPR000086">
    <property type="entry name" value="NUDIX_hydrolase_dom"/>
</dbReference>
<comment type="cofactor">
    <cofactor evidence="1">
        <name>Mg(2+)</name>
        <dbReference type="ChEBI" id="CHEBI:18420"/>
    </cofactor>
</comment>
<evidence type="ECO:0000259" key="4">
    <source>
        <dbReference type="PROSITE" id="PS51462"/>
    </source>
</evidence>
<dbReference type="PROSITE" id="PS51462">
    <property type="entry name" value="NUDIX"/>
    <property type="match status" value="1"/>
</dbReference>
<evidence type="ECO:0000256" key="3">
    <source>
        <dbReference type="ARBA" id="ARBA00022842"/>
    </source>
</evidence>
<dbReference type="InterPro" id="IPR029401">
    <property type="entry name" value="Nudix_N"/>
</dbReference>
<evidence type="ECO:0000256" key="2">
    <source>
        <dbReference type="ARBA" id="ARBA00022801"/>
    </source>
</evidence>
<dbReference type="Gene3D" id="3.90.79.10">
    <property type="entry name" value="Nucleoside Triphosphate Pyrophosphohydrolase"/>
    <property type="match status" value="1"/>
</dbReference>
<dbReference type="AlphaFoldDB" id="A0A7C4L043"/>